<feature type="transmembrane region" description="Helical" evidence="1">
    <location>
        <begin position="106"/>
        <end position="124"/>
    </location>
</feature>
<evidence type="ECO:0000256" key="1">
    <source>
        <dbReference type="SAM" id="Phobius"/>
    </source>
</evidence>
<gene>
    <name evidence="2" type="ORF">BON30_14490</name>
</gene>
<feature type="transmembrane region" description="Helical" evidence="1">
    <location>
        <begin position="82"/>
        <end position="100"/>
    </location>
</feature>
<dbReference type="RefSeq" id="WP_071898883.1">
    <property type="nucleotide sequence ID" value="NZ_MPIN01000003.1"/>
</dbReference>
<keyword evidence="1" id="KW-0812">Transmembrane</keyword>
<accession>A0A1L9BDA7</accession>
<evidence type="ECO:0000313" key="3">
    <source>
        <dbReference type="Proteomes" id="UP000182229"/>
    </source>
</evidence>
<feature type="transmembrane region" description="Helical" evidence="1">
    <location>
        <begin position="12"/>
        <end position="36"/>
    </location>
</feature>
<proteinExistence type="predicted"/>
<dbReference type="AlphaFoldDB" id="A0A1L9BDA7"/>
<dbReference type="Proteomes" id="UP000182229">
    <property type="component" value="Unassembled WGS sequence"/>
</dbReference>
<dbReference type="EMBL" id="MPIN01000003">
    <property type="protein sequence ID" value="OJH40250.1"/>
    <property type="molecule type" value="Genomic_DNA"/>
</dbReference>
<comment type="caution">
    <text evidence="2">The sequence shown here is derived from an EMBL/GenBank/DDBJ whole genome shotgun (WGS) entry which is preliminary data.</text>
</comment>
<protein>
    <submittedName>
        <fullName evidence="2">Uncharacterized protein</fullName>
    </submittedName>
</protein>
<keyword evidence="1" id="KW-1133">Transmembrane helix</keyword>
<keyword evidence="1" id="KW-0472">Membrane</keyword>
<reference evidence="3" key="1">
    <citation type="submission" date="2016-11" db="EMBL/GenBank/DDBJ databases">
        <authorList>
            <person name="Shukria A."/>
            <person name="Stevens D.C."/>
        </authorList>
    </citation>
    <scope>NUCLEOTIDE SEQUENCE [LARGE SCALE GENOMIC DNA]</scope>
    <source>
        <strain evidence="3">Cbfe23</strain>
    </source>
</reference>
<sequence length="130" mass="14464">MQSENRRSRTRRLTFAGFNLVSGFYTTFLGVVERVWTNDPDKHLVNPKGMREAELVAFATMGLGLLASTASVAVLLRRRAGWVVLAGFDGLWLAVSGFFATRSWIFMLPAVLAGWLLWLAIGTLRRSGMN</sequence>
<feature type="transmembrane region" description="Helical" evidence="1">
    <location>
        <begin position="56"/>
        <end position="75"/>
    </location>
</feature>
<reference evidence="2 3" key="2">
    <citation type="submission" date="2016-12" db="EMBL/GenBank/DDBJ databases">
        <title>Draft Genome Sequence of Cystobacter ferrugineus Strain Cbfe23.</title>
        <authorList>
            <person name="Akbar S."/>
            <person name="Dowd S.E."/>
            <person name="Stevens D.C."/>
        </authorList>
    </citation>
    <scope>NUCLEOTIDE SEQUENCE [LARGE SCALE GENOMIC DNA]</scope>
    <source>
        <strain evidence="2 3">Cbfe23</strain>
    </source>
</reference>
<dbReference type="STRING" id="83449.BON30_14490"/>
<organism evidence="2 3">
    <name type="scientific">Cystobacter ferrugineus</name>
    <dbReference type="NCBI Taxonomy" id="83449"/>
    <lineage>
        <taxon>Bacteria</taxon>
        <taxon>Pseudomonadati</taxon>
        <taxon>Myxococcota</taxon>
        <taxon>Myxococcia</taxon>
        <taxon>Myxococcales</taxon>
        <taxon>Cystobacterineae</taxon>
        <taxon>Archangiaceae</taxon>
        <taxon>Cystobacter</taxon>
    </lineage>
</organism>
<evidence type="ECO:0000313" key="2">
    <source>
        <dbReference type="EMBL" id="OJH40250.1"/>
    </source>
</evidence>
<keyword evidence="3" id="KW-1185">Reference proteome</keyword>
<name>A0A1L9BDA7_9BACT</name>